<dbReference type="AlphaFoldDB" id="A0A1Q5SZ91"/>
<reference evidence="1 2" key="1">
    <citation type="submission" date="2016-10" db="EMBL/GenBank/DDBJ databases">
        <title>Genome sequence of the ascomycete fungus Penicillium subrubescens.</title>
        <authorList>
            <person name="De Vries R.P."/>
            <person name="Peng M."/>
            <person name="Dilokpimol A."/>
            <person name="Hilden K."/>
            <person name="Makela M.R."/>
            <person name="Grigoriev I."/>
            <person name="Riley R."/>
            <person name="Granchi Z."/>
        </authorList>
    </citation>
    <scope>NUCLEOTIDE SEQUENCE [LARGE SCALE GENOMIC DNA]</scope>
    <source>
        <strain evidence="1 2">CBS 132785</strain>
    </source>
</reference>
<sequence length="58" mass="6585">MPTITDLVPRQRSLESAAKESQELIAKPRFLKLLSEDTRAEYAKTKFAASERANVYTL</sequence>
<evidence type="ECO:0000313" key="1">
    <source>
        <dbReference type="EMBL" id="OKO93270.1"/>
    </source>
</evidence>
<dbReference type="Proteomes" id="UP000186955">
    <property type="component" value="Unassembled WGS sequence"/>
</dbReference>
<proteinExistence type="predicted"/>
<organism evidence="1 2">
    <name type="scientific">Penicillium subrubescens</name>
    <dbReference type="NCBI Taxonomy" id="1316194"/>
    <lineage>
        <taxon>Eukaryota</taxon>
        <taxon>Fungi</taxon>
        <taxon>Dikarya</taxon>
        <taxon>Ascomycota</taxon>
        <taxon>Pezizomycotina</taxon>
        <taxon>Eurotiomycetes</taxon>
        <taxon>Eurotiomycetidae</taxon>
        <taxon>Eurotiales</taxon>
        <taxon>Aspergillaceae</taxon>
        <taxon>Penicillium</taxon>
    </lineage>
</organism>
<keyword evidence="2" id="KW-1185">Reference proteome</keyword>
<evidence type="ECO:0000313" key="2">
    <source>
        <dbReference type="Proteomes" id="UP000186955"/>
    </source>
</evidence>
<dbReference type="EMBL" id="MNBE01000725">
    <property type="protein sequence ID" value="OKO93270.1"/>
    <property type="molecule type" value="Genomic_DNA"/>
</dbReference>
<protein>
    <submittedName>
        <fullName evidence="1">Uncharacterized protein</fullName>
    </submittedName>
</protein>
<name>A0A1Q5SZ91_9EURO</name>
<gene>
    <name evidence="1" type="ORF">PENSUB_12333</name>
</gene>
<comment type="caution">
    <text evidence="1">The sequence shown here is derived from an EMBL/GenBank/DDBJ whole genome shotgun (WGS) entry which is preliminary data.</text>
</comment>
<accession>A0A1Q5SZ91</accession>